<dbReference type="Pfam" id="PF08386">
    <property type="entry name" value="Abhydrolase_4"/>
    <property type="match status" value="1"/>
</dbReference>
<feature type="region of interest" description="Disordered" evidence="3">
    <location>
        <begin position="1"/>
        <end position="22"/>
    </location>
</feature>
<reference evidence="6 7" key="1">
    <citation type="submission" date="2023-11" db="EMBL/GenBank/DDBJ databases">
        <title>An acidophilic fungus is an integral part of prey digestion in a carnivorous sundew plant.</title>
        <authorList>
            <person name="Tsai I.J."/>
        </authorList>
    </citation>
    <scope>NUCLEOTIDE SEQUENCE [LARGE SCALE GENOMIC DNA]</scope>
    <source>
        <strain evidence="6">169a</strain>
    </source>
</reference>
<feature type="domain" description="Peptidase S33 tripeptidyl aminopeptidase-like C-terminal" evidence="5">
    <location>
        <begin position="498"/>
        <end position="600"/>
    </location>
</feature>
<dbReference type="AlphaFoldDB" id="A0AAQ3R5J1"/>
<dbReference type="PANTHER" id="PTHR43248:SF25">
    <property type="entry name" value="AB HYDROLASE-1 DOMAIN-CONTAINING PROTEIN-RELATED"/>
    <property type="match status" value="1"/>
</dbReference>
<dbReference type="InterPro" id="IPR051601">
    <property type="entry name" value="Serine_prot/Carboxylest_S33"/>
</dbReference>
<evidence type="ECO:0000256" key="2">
    <source>
        <dbReference type="ARBA" id="ARBA00022801"/>
    </source>
</evidence>
<evidence type="ECO:0000259" key="4">
    <source>
        <dbReference type="Pfam" id="PF00561"/>
    </source>
</evidence>
<name>A0AAQ3R5J1_9PEZI</name>
<keyword evidence="2" id="KW-0378">Hydrolase</keyword>
<proteinExistence type="inferred from homology"/>
<dbReference type="Proteomes" id="UP001303373">
    <property type="component" value="Chromosome 2"/>
</dbReference>
<dbReference type="GO" id="GO:0016787">
    <property type="term" value="F:hydrolase activity"/>
    <property type="evidence" value="ECO:0007669"/>
    <property type="project" value="UniProtKB-KW"/>
</dbReference>
<dbReference type="InterPro" id="IPR029058">
    <property type="entry name" value="AB_hydrolase_fold"/>
</dbReference>
<evidence type="ECO:0008006" key="8">
    <source>
        <dbReference type="Google" id="ProtNLM"/>
    </source>
</evidence>
<feature type="domain" description="AB hydrolase-1" evidence="4">
    <location>
        <begin position="124"/>
        <end position="326"/>
    </location>
</feature>
<comment type="similarity">
    <text evidence="1">Belongs to the peptidase S33 family.</text>
</comment>
<dbReference type="InterPro" id="IPR013595">
    <property type="entry name" value="Pept_S33_TAP-like_C"/>
</dbReference>
<evidence type="ECO:0000259" key="5">
    <source>
        <dbReference type="Pfam" id="PF08386"/>
    </source>
</evidence>
<dbReference type="Gene3D" id="3.40.50.1820">
    <property type="entry name" value="alpha/beta hydrolase"/>
    <property type="match status" value="1"/>
</dbReference>
<keyword evidence="7" id="KW-1185">Reference proteome</keyword>
<sequence length="648" mass="71997">MEKQEYSPVPNPEASGKNISRKNSKRSSLTTLLLLAVAILTYRGISASRHSTIIPDIKKTSFDWDTAPTHSQLKYSDCYDGEYKCARLELPMDYWNGTTNATISLAVIRKPAVVPVTHPQYGGAILLNPGGPGGSGVDFIQRGSKEVRDAVDSKDGKYFDLISFDPRAVGETRPKIECFKSCGMDQSWWLRASEEGTFDSSDAAIGRVWAMDIAQGQSCSLARTDGQPDFKKYVTTAYVARDMLEIVERHGEWREAEAERILQHSRCKSKADSSSNLRERVNALRYKPGQENIQYWGFSYGTYLGSTFASMFPKRINRLLLDGVVNAYNYKQSLWSDNLLDTEKDLNSFYFHCARAGYPACALANKTGETTPEGVERRMVSIVSGLYHNPLPVIDETPEIITFSDVRAMIFTSLYSPIKKFPEVAQRLADIEAGNGTEFAKELRDKHDFTCLIKKPVDFKTRGLGSTTQIACTDGDDQSHTTKAEFENFIKELATTSPSVGAIWSQARMHCIHYTIRPVHRFEGPFEGKTSHPVLMIGNTADPVTPVIHAINMAKGYEGAVALTQDSAGHCSTSSFSKCTTTYIRDYFQTGRLPPPNTICKVDEFPFGPSQDETEIMDLEILEAKQSHAVLHDALIQAGGAFMTNGML</sequence>
<evidence type="ECO:0000256" key="1">
    <source>
        <dbReference type="ARBA" id="ARBA00010088"/>
    </source>
</evidence>
<dbReference type="PANTHER" id="PTHR43248">
    <property type="entry name" value="2-SUCCINYL-6-HYDROXY-2,4-CYCLOHEXADIENE-1-CARBOXYLATE SYNTHASE"/>
    <property type="match status" value="1"/>
</dbReference>
<dbReference type="SUPFAM" id="SSF53474">
    <property type="entry name" value="alpha/beta-Hydrolases"/>
    <property type="match status" value="1"/>
</dbReference>
<evidence type="ECO:0000256" key="3">
    <source>
        <dbReference type="SAM" id="MobiDB-lite"/>
    </source>
</evidence>
<protein>
    <recommendedName>
        <fullName evidence="8">Peptidase S33 tripeptidyl aminopeptidase-like C-terminal domain-containing protein</fullName>
    </recommendedName>
</protein>
<organism evidence="6 7">
    <name type="scientific">Acrodontium crateriforme</name>
    <dbReference type="NCBI Taxonomy" id="150365"/>
    <lineage>
        <taxon>Eukaryota</taxon>
        <taxon>Fungi</taxon>
        <taxon>Dikarya</taxon>
        <taxon>Ascomycota</taxon>
        <taxon>Pezizomycotina</taxon>
        <taxon>Dothideomycetes</taxon>
        <taxon>Dothideomycetidae</taxon>
        <taxon>Mycosphaerellales</taxon>
        <taxon>Teratosphaeriaceae</taxon>
        <taxon>Acrodontium</taxon>
    </lineage>
</organism>
<dbReference type="Pfam" id="PF00561">
    <property type="entry name" value="Abhydrolase_1"/>
    <property type="match status" value="1"/>
</dbReference>
<evidence type="ECO:0000313" key="7">
    <source>
        <dbReference type="Proteomes" id="UP001303373"/>
    </source>
</evidence>
<evidence type="ECO:0000313" key="6">
    <source>
        <dbReference type="EMBL" id="WPG98333.1"/>
    </source>
</evidence>
<dbReference type="InterPro" id="IPR000073">
    <property type="entry name" value="AB_hydrolase_1"/>
</dbReference>
<accession>A0AAQ3R5J1</accession>
<gene>
    <name evidence="6" type="ORF">R9X50_00112200</name>
</gene>
<dbReference type="EMBL" id="CP138581">
    <property type="protein sequence ID" value="WPG98333.1"/>
    <property type="molecule type" value="Genomic_DNA"/>
</dbReference>